<organism evidence="1">
    <name type="scientific">Anguilla anguilla</name>
    <name type="common">European freshwater eel</name>
    <name type="synonym">Muraena anguilla</name>
    <dbReference type="NCBI Taxonomy" id="7936"/>
    <lineage>
        <taxon>Eukaryota</taxon>
        <taxon>Metazoa</taxon>
        <taxon>Chordata</taxon>
        <taxon>Craniata</taxon>
        <taxon>Vertebrata</taxon>
        <taxon>Euteleostomi</taxon>
        <taxon>Actinopterygii</taxon>
        <taxon>Neopterygii</taxon>
        <taxon>Teleostei</taxon>
        <taxon>Anguilliformes</taxon>
        <taxon>Anguillidae</taxon>
        <taxon>Anguilla</taxon>
    </lineage>
</organism>
<dbReference type="AlphaFoldDB" id="A0A0E9VSN0"/>
<sequence length="36" mass="4125">MTGERRSLSRNNIRAANLLWEAIHPLCLSKVQETSE</sequence>
<dbReference type="EMBL" id="GBXM01027535">
    <property type="protein sequence ID" value="JAH81042.1"/>
    <property type="molecule type" value="Transcribed_RNA"/>
</dbReference>
<proteinExistence type="predicted"/>
<evidence type="ECO:0000313" key="1">
    <source>
        <dbReference type="EMBL" id="JAH81042.1"/>
    </source>
</evidence>
<reference evidence="1" key="1">
    <citation type="submission" date="2014-11" db="EMBL/GenBank/DDBJ databases">
        <authorList>
            <person name="Amaro Gonzalez C."/>
        </authorList>
    </citation>
    <scope>NUCLEOTIDE SEQUENCE</scope>
</reference>
<name>A0A0E9VSN0_ANGAN</name>
<accession>A0A0E9VSN0</accession>
<reference evidence="1" key="2">
    <citation type="journal article" date="2015" name="Fish Shellfish Immunol.">
        <title>Early steps in the European eel (Anguilla anguilla)-Vibrio vulnificus interaction in the gills: Role of the RtxA13 toxin.</title>
        <authorList>
            <person name="Callol A."/>
            <person name="Pajuelo D."/>
            <person name="Ebbesson L."/>
            <person name="Teles M."/>
            <person name="MacKenzie S."/>
            <person name="Amaro C."/>
        </authorList>
    </citation>
    <scope>NUCLEOTIDE SEQUENCE</scope>
</reference>
<protein>
    <submittedName>
        <fullName evidence="1">Uncharacterized protein</fullName>
    </submittedName>
</protein>